<dbReference type="RefSeq" id="XP_040723605.1">
    <property type="nucleotide sequence ID" value="XM_040869770.1"/>
</dbReference>
<proteinExistence type="predicted"/>
<accession>A0A1Y2F555</accession>
<keyword evidence="2" id="KW-1185">Reference proteome</keyword>
<dbReference type="Proteomes" id="UP000193685">
    <property type="component" value="Unassembled WGS sequence"/>
</dbReference>
<dbReference type="GeneID" id="63786369"/>
<gene>
    <name evidence="1" type="ORF">BCR37DRAFT_381843</name>
</gene>
<sequence length="77" mass="8398">MVTTNWLIPSAATSSLRMGCEICLSLLCVLTACWSATHVASLHRSGAIILFLAKLRAVVQQSVVMEFSSDTSDKHWC</sequence>
<evidence type="ECO:0000313" key="1">
    <source>
        <dbReference type="EMBL" id="ORY78973.1"/>
    </source>
</evidence>
<name>A0A1Y2F555_PROLT</name>
<dbReference type="AlphaFoldDB" id="A0A1Y2F555"/>
<dbReference type="EMBL" id="MCFI01000016">
    <property type="protein sequence ID" value="ORY78973.1"/>
    <property type="molecule type" value="Genomic_DNA"/>
</dbReference>
<protein>
    <submittedName>
        <fullName evidence="1">Uncharacterized protein</fullName>
    </submittedName>
</protein>
<evidence type="ECO:0000313" key="2">
    <source>
        <dbReference type="Proteomes" id="UP000193685"/>
    </source>
</evidence>
<comment type="caution">
    <text evidence="1">The sequence shown here is derived from an EMBL/GenBank/DDBJ whole genome shotgun (WGS) entry which is preliminary data.</text>
</comment>
<organism evidence="1 2">
    <name type="scientific">Protomyces lactucae-debilis</name>
    <dbReference type="NCBI Taxonomy" id="2754530"/>
    <lineage>
        <taxon>Eukaryota</taxon>
        <taxon>Fungi</taxon>
        <taxon>Dikarya</taxon>
        <taxon>Ascomycota</taxon>
        <taxon>Taphrinomycotina</taxon>
        <taxon>Taphrinomycetes</taxon>
        <taxon>Taphrinales</taxon>
        <taxon>Protomycetaceae</taxon>
        <taxon>Protomyces</taxon>
    </lineage>
</organism>
<reference evidence="1 2" key="1">
    <citation type="submission" date="2016-07" db="EMBL/GenBank/DDBJ databases">
        <title>Pervasive Adenine N6-methylation of Active Genes in Fungi.</title>
        <authorList>
            <consortium name="DOE Joint Genome Institute"/>
            <person name="Mondo S.J."/>
            <person name="Dannebaum R.O."/>
            <person name="Kuo R.C."/>
            <person name="Labutti K."/>
            <person name="Haridas S."/>
            <person name="Kuo A."/>
            <person name="Salamov A."/>
            <person name="Ahrendt S.R."/>
            <person name="Lipzen A."/>
            <person name="Sullivan W."/>
            <person name="Andreopoulos W.B."/>
            <person name="Clum A."/>
            <person name="Lindquist E."/>
            <person name="Daum C."/>
            <person name="Ramamoorthy G.K."/>
            <person name="Gryganskyi A."/>
            <person name="Culley D."/>
            <person name="Magnuson J.K."/>
            <person name="James T.Y."/>
            <person name="O'Malley M.A."/>
            <person name="Stajich J.E."/>
            <person name="Spatafora J.W."/>
            <person name="Visel A."/>
            <person name="Grigoriev I.V."/>
        </authorList>
    </citation>
    <scope>NUCLEOTIDE SEQUENCE [LARGE SCALE GENOMIC DNA]</scope>
    <source>
        <strain evidence="1 2">12-1054</strain>
    </source>
</reference>